<evidence type="ECO:0008006" key="4">
    <source>
        <dbReference type="Google" id="ProtNLM"/>
    </source>
</evidence>
<feature type="non-terminal residue" evidence="2">
    <location>
        <position position="287"/>
    </location>
</feature>
<accession>A0ABS1CZT3</accession>
<feature type="region of interest" description="Disordered" evidence="1">
    <location>
        <begin position="121"/>
        <end position="201"/>
    </location>
</feature>
<gene>
    <name evidence="2" type="ORF">CKO45_16440</name>
</gene>
<feature type="compositionally biased region" description="Low complexity" evidence="1">
    <location>
        <begin position="266"/>
        <end position="287"/>
    </location>
</feature>
<name>A0ABS1CZT3_9PROT</name>
<dbReference type="Proteomes" id="UP000697995">
    <property type="component" value="Unassembled WGS sequence"/>
</dbReference>
<reference evidence="2 3" key="1">
    <citation type="journal article" date="2020" name="Microorganisms">
        <title>Osmotic Adaptation and Compatible Solute Biosynthesis of Phototrophic Bacteria as Revealed from Genome Analyses.</title>
        <authorList>
            <person name="Imhoff J.F."/>
            <person name="Rahn T."/>
            <person name="Kunzel S."/>
            <person name="Keller A."/>
            <person name="Neulinger S.C."/>
        </authorList>
    </citation>
    <scope>NUCLEOTIDE SEQUENCE [LARGE SCALE GENOMIC DNA]</scope>
    <source>
        <strain evidence="2 3">DSM 15382</strain>
    </source>
</reference>
<keyword evidence="3" id="KW-1185">Reference proteome</keyword>
<protein>
    <recommendedName>
        <fullName evidence="4">General stress protein 17M-like domain-containing protein</fullName>
    </recommendedName>
</protein>
<comment type="caution">
    <text evidence="2">The sequence shown here is derived from an EMBL/GenBank/DDBJ whole genome shotgun (WGS) entry which is preliminary data.</text>
</comment>
<sequence length="287" mass="28684">MRTITGLFDSRPDAERAVEYMVQHHGIDRNLIQVHAAGTENATAGTFEPRSEDHHGFIAALQDLGLPEEDSLSYAEGMRRGGILVSVRAPQDRLDAIADAFESNGAVDLDSREAEWRQGGWAGGGGFVDQGQAQRDHQRGSGHAAARPADRDQARLGAIGHGAPGHGPGAGGMAAPTGRGDAGLGVIGSRSAGSSATPDSLPAVNPDAGNAGWTGGGGGIAAAAARNPGGSNDDIGSTYAGTRYVGARATDEDITKPVNAGVASTPAVRPAGPAALAAASSGASTAG</sequence>
<evidence type="ECO:0000256" key="1">
    <source>
        <dbReference type="SAM" id="MobiDB-lite"/>
    </source>
</evidence>
<dbReference type="EMBL" id="NRSG01000126">
    <property type="protein sequence ID" value="MBK1659821.1"/>
    <property type="molecule type" value="Genomic_DNA"/>
</dbReference>
<evidence type="ECO:0000313" key="2">
    <source>
        <dbReference type="EMBL" id="MBK1659821.1"/>
    </source>
</evidence>
<feature type="region of interest" description="Disordered" evidence="1">
    <location>
        <begin position="263"/>
        <end position="287"/>
    </location>
</feature>
<proteinExistence type="predicted"/>
<evidence type="ECO:0000313" key="3">
    <source>
        <dbReference type="Proteomes" id="UP000697995"/>
    </source>
</evidence>
<feature type="compositionally biased region" description="Gly residues" evidence="1">
    <location>
        <begin position="159"/>
        <end position="172"/>
    </location>
</feature>
<organism evidence="2 3">
    <name type="scientific">Paracraurococcus ruber</name>
    <dbReference type="NCBI Taxonomy" id="77675"/>
    <lineage>
        <taxon>Bacteria</taxon>
        <taxon>Pseudomonadati</taxon>
        <taxon>Pseudomonadota</taxon>
        <taxon>Alphaproteobacteria</taxon>
        <taxon>Acetobacterales</taxon>
        <taxon>Roseomonadaceae</taxon>
        <taxon>Paracraurococcus</taxon>
    </lineage>
</organism>